<dbReference type="PANTHER" id="PTHR42833">
    <property type="entry name" value="URIDYLATE KINASE"/>
    <property type="match status" value="1"/>
</dbReference>
<keyword evidence="8 11" id="KW-0067">ATP-binding</keyword>
<dbReference type="InterPro" id="IPR001048">
    <property type="entry name" value="Asp/Glu/Uridylate_kinase"/>
</dbReference>
<feature type="binding site" evidence="11">
    <location>
        <position position="186"/>
    </location>
    <ligand>
        <name>ATP</name>
        <dbReference type="ChEBI" id="CHEBI:30616"/>
    </ligand>
</feature>
<dbReference type="Gene3D" id="3.40.1160.10">
    <property type="entry name" value="Acetylglutamate kinase-like"/>
    <property type="match status" value="1"/>
</dbReference>
<dbReference type="PIRSF" id="PIRSF005650">
    <property type="entry name" value="Uridylate_kin"/>
    <property type="match status" value="1"/>
</dbReference>
<comment type="function">
    <text evidence="11">Catalyzes the reversible phosphorylation of UMP to UDP.</text>
</comment>
<evidence type="ECO:0000256" key="7">
    <source>
        <dbReference type="ARBA" id="ARBA00022777"/>
    </source>
</evidence>
<comment type="catalytic activity">
    <reaction evidence="10 11">
        <text>UMP + ATP = UDP + ADP</text>
        <dbReference type="Rhea" id="RHEA:24400"/>
        <dbReference type="ChEBI" id="CHEBI:30616"/>
        <dbReference type="ChEBI" id="CHEBI:57865"/>
        <dbReference type="ChEBI" id="CHEBI:58223"/>
        <dbReference type="ChEBI" id="CHEBI:456216"/>
        <dbReference type="EC" id="2.7.4.22"/>
    </reaction>
</comment>
<dbReference type="FunFam" id="3.40.1160.10:FF:000001">
    <property type="entry name" value="Uridylate kinase"/>
    <property type="match status" value="1"/>
</dbReference>
<dbReference type="AlphaFoldDB" id="A0A8G2F6U0"/>
<evidence type="ECO:0000313" key="14">
    <source>
        <dbReference type="Proteomes" id="UP000199581"/>
    </source>
</evidence>
<comment type="similarity">
    <text evidence="3 11">Belongs to the UMP kinase family.</text>
</comment>
<sequence length="257" mass="28040">MVIPASFSFTAYPRGTYTMEKLRYGRVMLKLSGEALAGEQGFGIEPQTIQSICRELAEAASMGVQLSMVIGGGNIFRGISVSSKGMDRASADYMGMLATVMNALAVQDALEKLGITTRVMTAIDMKEVAEPYIRRRAIRHLEKGRVVICAAGTGIPYFTTDTAAALRAMELKCEAILKATRVNGVYDKDPEKHSDAVMFNKLTYLDVLQRRLKVMDSAAISLCMDNKLPIGVFNLFVPGNIQRVVRGEEVGTIVQGE</sequence>
<accession>A0A8G2F6U0</accession>
<evidence type="ECO:0000256" key="3">
    <source>
        <dbReference type="ARBA" id="ARBA00007614"/>
    </source>
</evidence>
<keyword evidence="9 11" id="KW-0665">Pyrimidine biosynthesis</keyword>
<feature type="binding site" evidence="11">
    <location>
        <position position="180"/>
    </location>
    <ligand>
        <name>ATP</name>
        <dbReference type="ChEBI" id="CHEBI:30616"/>
    </ligand>
</feature>
<dbReference type="Proteomes" id="UP000199581">
    <property type="component" value="Unassembled WGS sequence"/>
</dbReference>
<dbReference type="GO" id="GO:0044210">
    <property type="term" value="P:'de novo' CTP biosynthetic process"/>
    <property type="evidence" value="ECO:0007669"/>
    <property type="project" value="UniProtKB-UniRule"/>
</dbReference>
<evidence type="ECO:0000259" key="12">
    <source>
        <dbReference type="Pfam" id="PF00696"/>
    </source>
</evidence>
<proteinExistence type="inferred from homology"/>
<dbReference type="PANTHER" id="PTHR42833:SF4">
    <property type="entry name" value="URIDYLATE KINASE PUMPKIN, CHLOROPLASTIC"/>
    <property type="match status" value="1"/>
</dbReference>
<comment type="subcellular location">
    <subcellularLocation>
        <location evidence="1 11">Cytoplasm</location>
    </subcellularLocation>
</comment>
<comment type="caution">
    <text evidence="11">Lacks conserved residue(s) required for the propagation of feature annotation.</text>
</comment>
<feature type="region of interest" description="Involved in allosteric activation by GTP" evidence="11">
    <location>
        <begin position="38"/>
        <end position="43"/>
    </location>
</feature>
<evidence type="ECO:0000256" key="8">
    <source>
        <dbReference type="ARBA" id="ARBA00022840"/>
    </source>
</evidence>
<dbReference type="InterPro" id="IPR015963">
    <property type="entry name" value="Uridylate_kinase_bac"/>
</dbReference>
<keyword evidence="7 11" id="KW-0418">Kinase</keyword>
<evidence type="ECO:0000256" key="1">
    <source>
        <dbReference type="ARBA" id="ARBA00004496"/>
    </source>
</evidence>
<keyword evidence="5 11" id="KW-0808">Transferase</keyword>
<organism evidence="13 14">
    <name type="scientific">Desulfomicrobium norvegicum (strain DSM 1741 / NCIMB 8310)</name>
    <name type="common">Desulfovibrio baculatus (strain Norway 4)</name>
    <name type="synonym">Desulfovibrio desulfuricans (strain Norway 4)</name>
    <dbReference type="NCBI Taxonomy" id="52561"/>
    <lineage>
        <taxon>Bacteria</taxon>
        <taxon>Pseudomonadati</taxon>
        <taxon>Thermodesulfobacteriota</taxon>
        <taxon>Desulfovibrionia</taxon>
        <taxon>Desulfovibrionales</taxon>
        <taxon>Desulfomicrobiaceae</taxon>
        <taxon>Desulfomicrobium</taxon>
    </lineage>
</organism>
<evidence type="ECO:0000313" key="13">
    <source>
        <dbReference type="EMBL" id="SFL51713.1"/>
    </source>
</evidence>
<dbReference type="NCBIfam" id="TIGR02075">
    <property type="entry name" value="pyrH_bact"/>
    <property type="match status" value="1"/>
</dbReference>
<evidence type="ECO:0000256" key="4">
    <source>
        <dbReference type="ARBA" id="ARBA00022490"/>
    </source>
</evidence>
<feature type="binding site" evidence="11">
    <location>
        <position position="92"/>
    </location>
    <ligand>
        <name>UMP</name>
        <dbReference type="ChEBI" id="CHEBI:57865"/>
    </ligand>
</feature>
<evidence type="ECO:0000256" key="10">
    <source>
        <dbReference type="ARBA" id="ARBA00047767"/>
    </source>
</evidence>
<comment type="caution">
    <text evidence="13">The sequence shown here is derived from an EMBL/GenBank/DDBJ whole genome shotgun (WGS) entry which is preliminary data.</text>
</comment>
<dbReference type="EMBL" id="FOTO01000003">
    <property type="protein sequence ID" value="SFL51713.1"/>
    <property type="molecule type" value="Genomic_DNA"/>
</dbReference>
<feature type="binding site" evidence="11">
    <location>
        <begin position="153"/>
        <end position="160"/>
    </location>
    <ligand>
        <name>UMP</name>
        <dbReference type="ChEBI" id="CHEBI:57865"/>
    </ligand>
</feature>
<feature type="binding site" evidence="11">
    <location>
        <begin position="30"/>
        <end position="33"/>
    </location>
    <ligand>
        <name>ATP</name>
        <dbReference type="ChEBI" id="CHEBI:30616"/>
    </ligand>
</feature>
<dbReference type="SUPFAM" id="SSF53633">
    <property type="entry name" value="Carbamate kinase-like"/>
    <property type="match status" value="1"/>
</dbReference>
<comment type="subunit">
    <text evidence="11">Homohexamer.</text>
</comment>
<dbReference type="GO" id="GO:0006225">
    <property type="term" value="P:UDP biosynthetic process"/>
    <property type="evidence" value="ECO:0007669"/>
    <property type="project" value="TreeGrafter"/>
</dbReference>
<dbReference type="CDD" id="cd04254">
    <property type="entry name" value="AAK_UMPK-PyrH-Ec"/>
    <property type="match status" value="1"/>
</dbReference>
<protein>
    <recommendedName>
        <fullName evidence="11">Uridylate kinase</fullName>
        <shortName evidence="11">UK</shortName>
        <ecNumber evidence="11">2.7.4.22</ecNumber>
    </recommendedName>
    <alternativeName>
        <fullName evidence="11">Uridine monophosphate kinase</fullName>
        <shortName evidence="11">UMP kinase</shortName>
        <shortName evidence="11">UMPK</shortName>
    </alternativeName>
</protein>
<dbReference type="GO" id="GO:0005737">
    <property type="term" value="C:cytoplasm"/>
    <property type="evidence" value="ECO:0007669"/>
    <property type="project" value="UniProtKB-SubCell"/>
</dbReference>
<keyword evidence="4 11" id="KW-0963">Cytoplasm</keyword>
<dbReference type="GO" id="GO:0033862">
    <property type="term" value="F:UMP kinase activity"/>
    <property type="evidence" value="ECO:0007669"/>
    <property type="project" value="UniProtKB-EC"/>
</dbReference>
<evidence type="ECO:0000256" key="9">
    <source>
        <dbReference type="ARBA" id="ARBA00022975"/>
    </source>
</evidence>
<evidence type="ECO:0000256" key="2">
    <source>
        <dbReference type="ARBA" id="ARBA00004791"/>
    </source>
</evidence>
<feature type="binding site" evidence="11">
    <location>
        <position position="73"/>
    </location>
    <ligand>
        <name>ATP</name>
        <dbReference type="ChEBI" id="CHEBI:30616"/>
    </ligand>
</feature>
<evidence type="ECO:0000256" key="6">
    <source>
        <dbReference type="ARBA" id="ARBA00022741"/>
    </source>
</evidence>
<dbReference type="InterPro" id="IPR011817">
    <property type="entry name" value="Uridylate_kinase"/>
</dbReference>
<dbReference type="UniPathway" id="UPA00159">
    <property type="reaction ID" value="UER00275"/>
</dbReference>
<feature type="binding site" evidence="11">
    <location>
        <position position="189"/>
    </location>
    <ligand>
        <name>ATP</name>
        <dbReference type="ChEBI" id="CHEBI:30616"/>
    </ligand>
</feature>
<dbReference type="EC" id="2.7.4.22" evidence="11"/>
<evidence type="ECO:0000256" key="11">
    <source>
        <dbReference type="HAMAP-Rule" id="MF_01220"/>
    </source>
</evidence>
<feature type="binding site" evidence="11">
    <location>
        <position position="77"/>
    </location>
    <ligand>
        <name>ATP</name>
        <dbReference type="ChEBI" id="CHEBI:30616"/>
    </ligand>
</feature>
<comment type="activity regulation">
    <text evidence="11">Allosterically activated by GTP. Inhibited by UTP.</text>
</comment>
<reference evidence="13 14" key="1">
    <citation type="submission" date="2016-10" db="EMBL/GenBank/DDBJ databases">
        <authorList>
            <person name="Varghese N."/>
            <person name="Submissions S."/>
        </authorList>
    </citation>
    <scope>NUCLEOTIDE SEQUENCE [LARGE SCALE GENOMIC DNA]</scope>
    <source>
        <strain evidence="13 14">DSM 1741</strain>
    </source>
</reference>
<dbReference type="HAMAP" id="MF_01220_B">
    <property type="entry name" value="PyrH_B"/>
    <property type="match status" value="1"/>
</dbReference>
<keyword evidence="11" id="KW-0021">Allosteric enzyme</keyword>
<keyword evidence="6 11" id="KW-0547">Nucleotide-binding</keyword>
<feature type="domain" description="Aspartate/glutamate/uridylate kinase" evidence="12">
    <location>
        <begin position="26"/>
        <end position="234"/>
    </location>
</feature>
<comment type="pathway">
    <text evidence="2 11">Pyrimidine metabolism; CTP biosynthesis via de novo pathway; UDP from UMP (UMPK route): step 1/1.</text>
</comment>
<evidence type="ECO:0000256" key="5">
    <source>
        <dbReference type="ARBA" id="ARBA00022679"/>
    </source>
</evidence>
<keyword evidence="14" id="KW-1185">Reference proteome</keyword>
<dbReference type="GO" id="GO:0005524">
    <property type="term" value="F:ATP binding"/>
    <property type="evidence" value="ECO:0007669"/>
    <property type="project" value="UniProtKB-KW"/>
</dbReference>
<feature type="binding site" evidence="11">
    <location>
        <position position="72"/>
    </location>
    <ligand>
        <name>UMP</name>
        <dbReference type="ChEBI" id="CHEBI:57865"/>
    </ligand>
</feature>
<dbReference type="Pfam" id="PF00696">
    <property type="entry name" value="AA_kinase"/>
    <property type="match status" value="1"/>
</dbReference>
<gene>
    <name evidence="11" type="primary">pyrH</name>
    <name evidence="13" type="ORF">SAMN05421830_10375</name>
</gene>
<dbReference type="InterPro" id="IPR036393">
    <property type="entry name" value="AceGlu_kinase-like_sf"/>
</dbReference>
<name>A0A8G2F6U0_DESNO</name>